<dbReference type="EMBL" id="LNJC01000018">
    <property type="protein sequence ID" value="KYC50160.1"/>
    <property type="molecule type" value="Genomic_DNA"/>
</dbReference>
<evidence type="ECO:0000313" key="2">
    <source>
        <dbReference type="EMBL" id="KYC45053.1"/>
    </source>
</evidence>
<dbReference type="AlphaFoldDB" id="A0A150IRN3"/>
<evidence type="ECO:0000313" key="6">
    <source>
        <dbReference type="Proteomes" id="UP000092401"/>
    </source>
</evidence>
<dbReference type="InterPro" id="IPR050243">
    <property type="entry name" value="PHP_phosphatase"/>
</dbReference>
<dbReference type="InterPro" id="IPR016195">
    <property type="entry name" value="Pol/histidinol_Pase-like"/>
</dbReference>
<accession>A0A150IYT7</accession>
<dbReference type="PATRIC" id="fig|1706437.3.peg.1083"/>
<name>A0A150IRN3_9EURY</name>
<proteinExistence type="predicted"/>
<evidence type="ECO:0000313" key="3">
    <source>
        <dbReference type="EMBL" id="KYC47572.1"/>
    </source>
</evidence>
<dbReference type="InterPro" id="IPR004013">
    <property type="entry name" value="PHP_dom"/>
</dbReference>
<dbReference type="PATRIC" id="fig|1706438.3.peg.990"/>
<protein>
    <recommendedName>
        <fullName evidence="1">Polymerase/histidinol phosphatase N-terminal domain-containing protein</fullName>
    </recommendedName>
</protein>
<dbReference type="Proteomes" id="UP000092403">
    <property type="component" value="Unassembled WGS sequence"/>
</dbReference>
<evidence type="ECO:0000259" key="1">
    <source>
        <dbReference type="SMART" id="SM00481"/>
    </source>
</evidence>
<dbReference type="Gene3D" id="3.20.20.140">
    <property type="entry name" value="Metal-dependent hydrolases"/>
    <property type="match status" value="1"/>
</dbReference>
<accession>A0A150IJ65</accession>
<dbReference type="PATRIC" id="fig|1706436.3.peg.1212"/>
<feature type="domain" description="Polymerase/histidinol phosphatase N-terminal" evidence="1">
    <location>
        <begin position="7"/>
        <end position="80"/>
    </location>
</feature>
<dbReference type="SMART" id="SM00481">
    <property type="entry name" value="POLIIIAc"/>
    <property type="match status" value="1"/>
</dbReference>
<dbReference type="EMBL" id="LNGF01000021">
    <property type="protein sequence ID" value="KYC47572.1"/>
    <property type="molecule type" value="Genomic_DNA"/>
</dbReference>
<dbReference type="EMBL" id="LNGE01000032">
    <property type="protein sequence ID" value="KYC45053.1"/>
    <property type="molecule type" value="Genomic_DNA"/>
</dbReference>
<comment type="caution">
    <text evidence="3">The sequence shown here is derived from an EMBL/GenBank/DDBJ whole genome shotgun (WGS) entry which is preliminary data.</text>
</comment>
<dbReference type="PANTHER" id="PTHR36928:SF1">
    <property type="entry name" value="PHOSPHATASE YCDX-RELATED"/>
    <property type="match status" value="1"/>
</dbReference>
<gene>
    <name evidence="2" type="ORF">APG10_01196</name>
    <name evidence="3" type="ORF">APG11_01073</name>
    <name evidence="4" type="ORF">APG12_00978</name>
</gene>
<dbReference type="GO" id="GO:0008270">
    <property type="term" value="F:zinc ion binding"/>
    <property type="evidence" value="ECO:0007669"/>
    <property type="project" value="TreeGrafter"/>
</dbReference>
<dbReference type="GO" id="GO:0005829">
    <property type="term" value="C:cytosol"/>
    <property type="evidence" value="ECO:0007669"/>
    <property type="project" value="TreeGrafter"/>
</dbReference>
<sequence length="218" mass="23871">MDLGKRYDFHTHTIFSDGELIPTELVRRARALDHKAIALTDHVDASNIEFIVPNLARVSEELNQYWDITVIPGVEITHVPPETIKKLAIKAKKLGAKVVVVHGETPVEPVMPGTNRSAIESGEVDILAHPGIIEEKDAKLANKSKIFLEITARGGHNIGNGRVASLGENFLLNTDTHSPSNLITQDFAYRVALGAGLKEDSAIKVVKENPKILLEKIL</sequence>
<accession>A0A150IRN3</accession>
<dbReference type="SUPFAM" id="SSF89550">
    <property type="entry name" value="PHP domain-like"/>
    <property type="match status" value="1"/>
</dbReference>
<dbReference type="GO" id="GO:0042578">
    <property type="term" value="F:phosphoric ester hydrolase activity"/>
    <property type="evidence" value="ECO:0007669"/>
    <property type="project" value="TreeGrafter"/>
</dbReference>
<dbReference type="NCBIfam" id="NF004981">
    <property type="entry name" value="PRK06361.1"/>
    <property type="match status" value="1"/>
</dbReference>
<organism evidence="3 5">
    <name type="scientific">Candidatus Methanofastidiosum methylothiophilum</name>
    <dbReference type="NCBI Taxonomy" id="1705564"/>
    <lineage>
        <taxon>Archaea</taxon>
        <taxon>Methanobacteriati</taxon>
        <taxon>Methanobacteriota</taxon>
        <taxon>Stenosarchaea group</taxon>
        <taxon>Candidatus Methanofastidiosia</taxon>
        <taxon>Candidatus Methanofastidiosales</taxon>
        <taxon>Candidatus Methanofastidiosaceae</taxon>
        <taxon>Candidatus Methanofastidiosum</taxon>
    </lineage>
</organism>
<evidence type="ECO:0000313" key="4">
    <source>
        <dbReference type="EMBL" id="KYC50160.1"/>
    </source>
</evidence>
<reference evidence="5 6" key="1">
    <citation type="journal article" date="2016" name="ISME J.">
        <title>Chasing the elusive Euryarchaeota class WSA2: genomes reveal a uniquely fastidious methyl-reducing methanogen.</title>
        <authorList>
            <person name="Nobu M.K."/>
            <person name="Narihiro T."/>
            <person name="Kuroda K."/>
            <person name="Mei R."/>
            <person name="Liu W.T."/>
        </authorList>
    </citation>
    <scope>NUCLEOTIDE SEQUENCE [LARGE SCALE GENOMIC DNA]</scope>
    <source>
        <strain evidence="2">B03fssc0709_Meth_Bin005</strain>
        <strain evidence="3">B15fssc0709_Meth_Bin003</strain>
        <strain evidence="4">BMIXfssc0709_Meth_Bin006</strain>
    </source>
</reference>
<dbReference type="Proteomes" id="UP000091929">
    <property type="component" value="Unassembled WGS sequence"/>
</dbReference>
<dbReference type="Proteomes" id="UP000092401">
    <property type="component" value="Unassembled WGS sequence"/>
</dbReference>
<dbReference type="Pfam" id="PF02811">
    <property type="entry name" value="PHP"/>
    <property type="match status" value="1"/>
</dbReference>
<evidence type="ECO:0000313" key="5">
    <source>
        <dbReference type="Proteomes" id="UP000091929"/>
    </source>
</evidence>
<dbReference type="CDD" id="cd07432">
    <property type="entry name" value="PHP_HisPPase"/>
    <property type="match status" value="1"/>
</dbReference>
<dbReference type="PANTHER" id="PTHR36928">
    <property type="entry name" value="PHOSPHATASE YCDX-RELATED"/>
    <property type="match status" value="1"/>
</dbReference>
<dbReference type="InterPro" id="IPR003141">
    <property type="entry name" value="Pol/His_phosphatase_N"/>
</dbReference>